<accession>A0ABW7C371</accession>
<protein>
    <submittedName>
        <fullName evidence="3">DUF2087 domain-containing protein</fullName>
    </submittedName>
</protein>
<dbReference type="Pfam" id="PF09860">
    <property type="entry name" value="DUF2087"/>
    <property type="match status" value="1"/>
</dbReference>
<evidence type="ECO:0000256" key="1">
    <source>
        <dbReference type="SAM" id="MobiDB-lite"/>
    </source>
</evidence>
<keyword evidence="4" id="KW-1185">Reference proteome</keyword>
<evidence type="ECO:0000313" key="3">
    <source>
        <dbReference type="EMBL" id="MFG3192999.1"/>
    </source>
</evidence>
<evidence type="ECO:0000313" key="4">
    <source>
        <dbReference type="Proteomes" id="UP001604282"/>
    </source>
</evidence>
<dbReference type="RefSeq" id="WP_189846818.1">
    <property type="nucleotide sequence ID" value="NZ_BMVV01000001.1"/>
</dbReference>
<feature type="region of interest" description="Disordered" evidence="1">
    <location>
        <begin position="83"/>
        <end position="103"/>
    </location>
</feature>
<gene>
    <name evidence="3" type="ORF">ACGFYS_29115</name>
</gene>
<reference evidence="3 4" key="1">
    <citation type="submission" date="2024-10" db="EMBL/GenBank/DDBJ databases">
        <title>The Natural Products Discovery Center: Release of the First 8490 Sequenced Strains for Exploring Actinobacteria Biosynthetic Diversity.</title>
        <authorList>
            <person name="Kalkreuter E."/>
            <person name="Kautsar S.A."/>
            <person name="Yang D."/>
            <person name="Bader C.D."/>
            <person name="Teijaro C.N."/>
            <person name="Fluegel L."/>
            <person name="Davis C.M."/>
            <person name="Simpson J.R."/>
            <person name="Lauterbach L."/>
            <person name="Steele A.D."/>
            <person name="Gui C."/>
            <person name="Meng S."/>
            <person name="Li G."/>
            <person name="Viehrig K."/>
            <person name="Ye F."/>
            <person name="Su P."/>
            <person name="Kiefer A.F."/>
            <person name="Nichols A."/>
            <person name="Cepeda A.J."/>
            <person name="Yan W."/>
            <person name="Fan B."/>
            <person name="Jiang Y."/>
            <person name="Adhikari A."/>
            <person name="Zheng C.-J."/>
            <person name="Schuster L."/>
            <person name="Cowan T.M."/>
            <person name="Smanski M.J."/>
            <person name="Chevrette M.G."/>
            <person name="De Carvalho L.P.S."/>
            <person name="Shen B."/>
        </authorList>
    </citation>
    <scope>NUCLEOTIDE SEQUENCE [LARGE SCALE GENOMIC DNA]</scope>
    <source>
        <strain evidence="3 4">NPDC048229</strain>
    </source>
</reference>
<sequence>MSSHPSPRPVADLFSADGRLLAIPRRPARREALLAHLTETLFDFGRVYREPEVDAALKTVHDDHAALRRYLVVGGFLARTKDGSAYHRQQTPPAPGGAAPAAA</sequence>
<dbReference type="InterPro" id="IPR018656">
    <property type="entry name" value="DUF2087"/>
</dbReference>
<proteinExistence type="predicted"/>
<evidence type="ECO:0000259" key="2">
    <source>
        <dbReference type="Pfam" id="PF09860"/>
    </source>
</evidence>
<dbReference type="Proteomes" id="UP001604282">
    <property type="component" value="Unassembled WGS sequence"/>
</dbReference>
<feature type="domain" description="DUF2087" evidence="2">
    <location>
        <begin position="19"/>
        <end position="88"/>
    </location>
</feature>
<organism evidence="3 4">
    <name type="scientific">Streptomyces omiyaensis</name>
    <dbReference type="NCBI Taxonomy" id="68247"/>
    <lineage>
        <taxon>Bacteria</taxon>
        <taxon>Bacillati</taxon>
        <taxon>Actinomycetota</taxon>
        <taxon>Actinomycetes</taxon>
        <taxon>Kitasatosporales</taxon>
        <taxon>Streptomycetaceae</taxon>
        <taxon>Streptomyces</taxon>
    </lineage>
</organism>
<name>A0ABW7C371_9ACTN</name>
<dbReference type="EMBL" id="JBICZW010000025">
    <property type="protein sequence ID" value="MFG3192999.1"/>
    <property type="molecule type" value="Genomic_DNA"/>
</dbReference>
<comment type="caution">
    <text evidence="3">The sequence shown here is derived from an EMBL/GenBank/DDBJ whole genome shotgun (WGS) entry which is preliminary data.</text>
</comment>